<dbReference type="AlphaFoldDB" id="A0A2T9XWV1"/>
<keyword evidence="4" id="KW-1185">Reference proteome</keyword>
<feature type="chain" id="PRO_5015731758" description="Extracellular membrane protein CFEM domain-containing protein" evidence="2">
    <location>
        <begin position="22"/>
        <end position="179"/>
    </location>
</feature>
<dbReference type="OrthoDB" id="5725623at2759"/>
<proteinExistence type="predicted"/>
<sequence>MNIVKIQVVLSLLVILGFVYCDCDLEEQFQECLSHTNAKKATMCLGLTDYECICTWSKENLKCYDKCINDITKEVSRSLAERQTDTDCIAANKFKIMNSDKTTSTSSSSTRDSIETDNPDTYSSTGTSLHTKSEGSSDSGKNKKPKTLESGKPNIASKGKSNEIIATFVLAFLTYLYIF</sequence>
<evidence type="ECO:0000256" key="1">
    <source>
        <dbReference type="SAM" id="MobiDB-lite"/>
    </source>
</evidence>
<feature type="region of interest" description="Disordered" evidence="1">
    <location>
        <begin position="100"/>
        <end position="156"/>
    </location>
</feature>
<keyword evidence="2" id="KW-0732">Signal</keyword>
<name>A0A2T9XWV1_9FUNG</name>
<dbReference type="Proteomes" id="UP000245699">
    <property type="component" value="Unassembled WGS sequence"/>
</dbReference>
<evidence type="ECO:0000313" key="4">
    <source>
        <dbReference type="Proteomes" id="UP000245699"/>
    </source>
</evidence>
<accession>A0A2T9XWV1</accession>
<dbReference type="STRING" id="61424.A0A2T9XWV1"/>
<dbReference type="EMBL" id="MBFT01001280">
    <property type="protein sequence ID" value="PVU84562.1"/>
    <property type="molecule type" value="Genomic_DNA"/>
</dbReference>
<comment type="caution">
    <text evidence="3">The sequence shown here is derived from an EMBL/GenBank/DDBJ whole genome shotgun (WGS) entry which is preliminary data.</text>
</comment>
<organism evidence="3 4">
    <name type="scientific">Furculomyces boomerangus</name>
    <dbReference type="NCBI Taxonomy" id="61424"/>
    <lineage>
        <taxon>Eukaryota</taxon>
        <taxon>Fungi</taxon>
        <taxon>Fungi incertae sedis</taxon>
        <taxon>Zoopagomycota</taxon>
        <taxon>Kickxellomycotina</taxon>
        <taxon>Harpellomycetes</taxon>
        <taxon>Harpellales</taxon>
        <taxon>Harpellaceae</taxon>
        <taxon>Furculomyces</taxon>
    </lineage>
</organism>
<feature type="signal peptide" evidence="2">
    <location>
        <begin position="1"/>
        <end position="21"/>
    </location>
</feature>
<evidence type="ECO:0000313" key="3">
    <source>
        <dbReference type="EMBL" id="PVU84562.1"/>
    </source>
</evidence>
<evidence type="ECO:0008006" key="5">
    <source>
        <dbReference type="Google" id="ProtNLM"/>
    </source>
</evidence>
<evidence type="ECO:0000256" key="2">
    <source>
        <dbReference type="SAM" id="SignalP"/>
    </source>
</evidence>
<feature type="compositionally biased region" description="Polar residues" evidence="1">
    <location>
        <begin position="119"/>
        <end position="139"/>
    </location>
</feature>
<protein>
    <recommendedName>
        <fullName evidence="5">Extracellular membrane protein CFEM domain-containing protein</fullName>
    </recommendedName>
</protein>
<gene>
    <name evidence="3" type="ORF">BB559_007564</name>
</gene>
<reference evidence="3 4" key="1">
    <citation type="journal article" date="2018" name="MBio">
        <title>Comparative Genomics Reveals the Core Gene Toolbox for the Fungus-Insect Symbiosis.</title>
        <authorList>
            <person name="Wang Y."/>
            <person name="Stata M."/>
            <person name="Wang W."/>
            <person name="Stajich J.E."/>
            <person name="White M.M."/>
            <person name="Moncalvo J.M."/>
        </authorList>
    </citation>
    <scope>NUCLEOTIDE SEQUENCE [LARGE SCALE GENOMIC DNA]</scope>
    <source>
        <strain evidence="3 4">AUS-77-4</strain>
    </source>
</reference>